<sequence>MIPLRLSVHSGRECYSVDDNIAAAVANGWEVSYDAATETFTYKTTYTGEKLVVPTVDWALTI</sequence>
<proteinExistence type="predicted"/>
<gene>
    <name evidence="1" type="ORF">OQG81_03450</name>
</gene>
<organism evidence="1 2">
    <name type="scientific">Streptococcus macedonicus</name>
    <name type="common">Streptococcus gallolyticus macedonicus</name>
    <dbReference type="NCBI Taxonomy" id="59310"/>
    <lineage>
        <taxon>Bacteria</taxon>
        <taxon>Bacillati</taxon>
        <taxon>Bacillota</taxon>
        <taxon>Bacilli</taxon>
        <taxon>Lactobacillales</taxon>
        <taxon>Streptococcaceae</taxon>
        <taxon>Streptococcus</taxon>
    </lineage>
</organism>
<reference evidence="1" key="2">
    <citation type="submission" date="2022-11" db="EMBL/GenBank/DDBJ databases">
        <authorList>
            <person name="Johnson J.D."/>
        </authorList>
    </citation>
    <scope>NUCLEOTIDE SEQUENCE</scope>
    <source>
        <strain evidence="1">E37</strain>
    </source>
</reference>
<evidence type="ECO:0000313" key="1">
    <source>
        <dbReference type="EMBL" id="WAK63926.1"/>
    </source>
</evidence>
<dbReference type="RefSeq" id="WP_269441557.1">
    <property type="nucleotide sequence ID" value="NZ_CP113440.1"/>
</dbReference>
<accession>A0AA47IMR0</accession>
<name>A0AA47IMR0_STRMC</name>
<dbReference type="AlphaFoldDB" id="A0AA47IMR0"/>
<evidence type="ECO:0000313" key="2">
    <source>
        <dbReference type="Proteomes" id="UP001156410"/>
    </source>
</evidence>
<dbReference type="EMBL" id="CP113440">
    <property type="protein sequence ID" value="WAK63926.1"/>
    <property type="molecule type" value="Genomic_DNA"/>
</dbReference>
<reference evidence="1" key="1">
    <citation type="submission" date="2022-11" db="EMBL/GenBank/DDBJ databases">
        <title>Streptococcus macedonicus and Acinetobacter baumannii: co-inhabitants of the cheese production environment.</title>
        <authorList>
            <person name="Johnson J."/>
        </authorList>
    </citation>
    <scope>NUCLEOTIDE SEQUENCE</scope>
    <source>
        <strain evidence="1">E37</strain>
    </source>
</reference>
<protein>
    <submittedName>
        <fullName evidence="1">Uncharacterized protein</fullName>
    </submittedName>
</protein>
<dbReference type="Proteomes" id="UP001156410">
    <property type="component" value="Chromosome"/>
</dbReference>